<proteinExistence type="predicted"/>
<protein>
    <submittedName>
        <fullName evidence="1">Uncharacterized protein</fullName>
    </submittedName>
</protein>
<evidence type="ECO:0000313" key="2">
    <source>
        <dbReference type="Proteomes" id="UP001234297"/>
    </source>
</evidence>
<evidence type="ECO:0000313" key="1">
    <source>
        <dbReference type="EMBL" id="KAJ8623062.1"/>
    </source>
</evidence>
<gene>
    <name evidence="1" type="ORF">MRB53_031591</name>
</gene>
<keyword evidence="2" id="KW-1185">Reference proteome</keyword>
<name>A0ACC2KPU3_PERAE</name>
<dbReference type="EMBL" id="CM056818">
    <property type="protein sequence ID" value="KAJ8623062.1"/>
    <property type="molecule type" value="Genomic_DNA"/>
</dbReference>
<comment type="caution">
    <text evidence="1">The sequence shown here is derived from an EMBL/GenBank/DDBJ whole genome shotgun (WGS) entry which is preliminary data.</text>
</comment>
<dbReference type="Proteomes" id="UP001234297">
    <property type="component" value="Chromosome 10"/>
</dbReference>
<reference evidence="1 2" key="1">
    <citation type="journal article" date="2022" name="Hortic Res">
        <title>A haplotype resolved chromosomal level avocado genome allows analysis of novel avocado genes.</title>
        <authorList>
            <person name="Nath O."/>
            <person name="Fletcher S.J."/>
            <person name="Hayward A."/>
            <person name="Shaw L.M."/>
            <person name="Masouleh A.K."/>
            <person name="Furtado A."/>
            <person name="Henry R.J."/>
            <person name="Mitter N."/>
        </authorList>
    </citation>
    <scope>NUCLEOTIDE SEQUENCE [LARGE SCALE GENOMIC DNA]</scope>
    <source>
        <strain evidence="2">cv. Hass</strain>
    </source>
</reference>
<accession>A0ACC2KPU3</accession>
<sequence length="552" mass="60389">MNALISRDMVPSKRPPTTMNALISRVFVIIIIILFSFISPSLSDPRATPAALICSNRTAVFSDRGTFVSNFLSAMDSVTPQIASRQYARVVEGTGNTTVFAFGQCMGDLSKGDCDICFAMCKTQIIKCLPFQKATRGGRSFFDGCYLRYDDFDFFGEALSPEDRAVCGVRDFQGNKTAFASNVVGLMRNLSVKAQKNNGFFVGFADGGNSNLNSTAYGLVQCWKSINASSCKRCLENAVERVGSCLPKEEGRVLNAGCYLRYSMQKFYNNSATDDASGGGQGRRRLAIILATSSSALLALMIIASSVFFGKKELARRKEERKHLGNLAATVNKSKLNFKYETLERATNYFDSSNKLGQGGSGSVYKGVLPDGRTVAIKRLFFNTRQWVDDFFNEVNLKASENLFSPFAAYSSLKCFSSYLNYICAVISGKRNSAYTAEESTLLHLVWNLYMSNRLSEAVNPALEGSYLGADASRVLQIGLLCTQASAELRPSMSIVVKMLTANISIPSPTQPPFLSSNVEIPSGFRETNHSRPESSTQSSGNTMSVSLFDPR</sequence>
<organism evidence="1 2">
    <name type="scientific">Persea americana</name>
    <name type="common">Avocado</name>
    <dbReference type="NCBI Taxonomy" id="3435"/>
    <lineage>
        <taxon>Eukaryota</taxon>
        <taxon>Viridiplantae</taxon>
        <taxon>Streptophyta</taxon>
        <taxon>Embryophyta</taxon>
        <taxon>Tracheophyta</taxon>
        <taxon>Spermatophyta</taxon>
        <taxon>Magnoliopsida</taxon>
        <taxon>Magnoliidae</taxon>
        <taxon>Laurales</taxon>
        <taxon>Lauraceae</taxon>
        <taxon>Persea</taxon>
    </lineage>
</organism>